<keyword evidence="1" id="KW-0175">Coiled coil</keyword>
<name>A0ABW0D0Y3_STRFI</name>
<sequence>MPGLQERAAAMRSRLQRLDDQLDRLARSRDALADYIDAAERMGGRTHPPFDDAGPEPVPAA</sequence>
<proteinExistence type="predicted"/>
<keyword evidence="4" id="KW-1185">Reference proteome</keyword>
<comment type="caution">
    <text evidence="3">The sequence shown here is derived from an EMBL/GenBank/DDBJ whole genome shotgun (WGS) entry which is preliminary data.</text>
</comment>
<feature type="region of interest" description="Disordered" evidence="2">
    <location>
        <begin position="39"/>
        <end position="61"/>
    </location>
</feature>
<organism evidence="3 4">
    <name type="scientific">Streptomyces fimbriatus</name>
    <dbReference type="NCBI Taxonomy" id="68197"/>
    <lineage>
        <taxon>Bacteria</taxon>
        <taxon>Bacillati</taxon>
        <taxon>Actinomycetota</taxon>
        <taxon>Actinomycetes</taxon>
        <taxon>Kitasatosporales</taxon>
        <taxon>Streptomycetaceae</taxon>
        <taxon>Streptomyces</taxon>
    </lineage>
</organism>
<dbReference type="Proteomes" id="UP001596156">
    <property type="component" value="Unassembled WGS sequence"/>
</dbReference>
<feature type="coiled-coil region" evidence="1">
    <location>
        <begin position="1"/>
        <end position="28"/>
    </location>
</feature>
<reference evidence="4" key="1">
    <citation type="journal article" date="2019" name="Int. J. Syst. Evol. Microbiol.">
        <title>The Global Catalogue of Microorganisms (GCM) 10K type strain sequencing project: providing services to taxonomists for standard genome sequencing and annotation.</title>
        <authorList>
            <consortium name="The Broad Institute Genomics Platform"/>
            <consortium name="The Broad Institute Genome Sequencing Center for Infectious Disease"/>
            <person name="Wu L."/>
            <person name="Ma J."/>
        </authorList>
    </citation>
    <scope>NUCLEOTIDE SEQUENCE [LARGE SCALE GENOMIC DNA]</scope>
    <source>
        <strain evidence="4">CCM 8479</strain>
    </source>
</reference>
<protein>
    <submittedName>
        <fullName evidence="3">Uncharacterized protein</fullName>
    </submittedName>
</protein>
<evidence type="ECO:0000313" key="3">
    <source>
        <dbReference type="EMBL" id="MFC5223201.1"/>
    </source>
</evidence>
<evidence type="ECO:0000256" key="2">
    <source>
        <dbReference type="SAM" id="MobiDB-lite"/>
    </source>
</evidence>
<accession>A0ABW0D0Y3</accession>
<dbReference type="EMBL" id="JBHSKL010000003">
    <property type="protein sequence ID" value="MFC5223201.1"/>
    <property type="molecule type" value="Genomic_DNA"/>
</dbReference>
<dbReference type="RefSeq" id="WP_344642908.1">
    <property type="nucleotide sequence ID" value="NZ_BAAASS010000003.1"/>
</dbReference>
<evidence type="ECO:0000256" key="1">
    <source>
        <dbReference type="SAM" id="Coils"/>
    </source>
</evidence>
<gene>
    <name evidence="3" type="ORF">ACFPN6_01015</name>
</gene>
<evidence type="ECO:0000313" key="4">
    <source>
        <dbReference type="Proteomes" id="UP001596156"/>
    </source>
</evidence>